<dbReference type="SMART" id="SM00341">
    <property type="entry name" value="HRDC"/>
    <property type="match status" value="1"/>
</dbReference>
<proteinExistence type="predicted"/>
<feature type="domain" description="HRDC" evidence="2">
    <location>
        <begin position="238"/>
        <end position="319"/>
    </location>
</feature>
<evidence type="ECO:0000256" key="1">
    <source>
        <dbReference type="SAM" id="MobiDB-lite"/>
    </source>
</evidence>
<feature type="region of interest" description="Disordered" evidence="1">
    <location>
        <begin position="1"/>
        <end position="29"/>
    </location>
</feature>
<dbReference type="InterPro" id="IPR051086">
    <property type="entry name" value="RNase_D-like"/>
</dbReference>
<gene>
    <name evidence="3" type="ORF">DI579_01635</name>
</gene>
<dbReference type="InterPro" id="IPR044876">
    <property type="entry name" value="HRDC_dom_sf"/>
</dbReference>
<dbReference type="SUPFAM" id="SSF47819">
    <property type="entry name" value="HRDC-like"/>
    <property type="match status" value="1"/>
</dbReference>
<evidence type="ECO:0000259" key="2">
    <source>
        <dbReference type="PROSITE" id="PS50967"/>
    </source>
</evidence>
<dbReference type="PANTHER" id="PTHR47649">
    <property type="entry name" value="RIBONUCLEASE D"/>
    <property type="match status" value="1"/>
</dbReference>
<dbReference type="Pfam" id="PF00570">
    <property type="entry name" value="HRDC"/>
    <property type="match status" value="1"/>
</dbReference>
<dbReference type="InterPro" id="IPR041605">
    <property type="entry name" value="Exo_C"/>
</dbReference>
<dbReference type="SMART" id="SM00474">
    <property type="entry name" value="35EXOc"/>
    <property type="match status" value="1"/>
</dbReference>
<organism evidence="3 4">
    <name type="scientific">Lawsonella clevelandensis</name>
    <dbReference type="NCBI Taxonomy" id="1528099"/>
    <lineage>
        <taxon>Bacteria</taxon>
        <taxon>Bacillati</taxon>
        <taxon>Actinomycetota</taxon>
        <taxon>Actinomycetes</taxon>
        <taxon>Mycobacteriales</taxon>
        <taxon>Lawsonellaceae</taxon>
        <taxon>Lawsonella</taxon>
    </lineage>
</organism>
<dbReference type="InterPro" id="IPR012337">
    <property type="entry name" value="RNaseH-like_sf"/>
</dbReference>
<dbReference type="PANTHER" id="PTHR47649:SF1">
    <property type="entry name" value="RIBONUCLEASE D"/>
    <property type="match status" value="1"/>
</dbReference>
<reference evidence="3 4" key="1">
    <citation type="submission" date="2017-08" db="EMBL/GenBank/DDBJ databases">
        <title>Infants hospitalized years apart are colonized by the same room-sourced microbial strains.</title>
        <authorList>
            <person name="Brooks B."/>
            <person name="Olm M.R."/>
            <person name="Firek B.A."/>
            <person name="Baker R."/>
            <person name="Thomas B.C."/>
            <person name="Morowitz M.J."/>
            <person name="Banfield J.F."/>
        </authorList>
    </citation>
    <scope>NUCLEOTIDE SEQUENCE [LARGE SCALE GENOMIC DNA]</scope>
    <source>
        <strain evidence="3">S2_006_000_R1_57</strain>
    </source>
</reference>
<dbReference type="GO" id="GO:0006139">
    <property type="term" value="P:nucleobase-containing compound metabolic process"/>
    <property type="evidence" value="ECO:0007669"/>
    <property type="project" value="InterPro"/>
</dbReference>
<sequence length="417" mass="46415">MPNGSSTPPEPLTPDSAPIPVNAPREGLPPLLNTTHDIAKAAESLSAGVGILALDTERASGFTYSQRAQLIQLRRRGAGTYLIDPTAFSHPQEDLAPLASAINPLTWLLHAADQDLPCLRELGLTPQYLTDTLLAGRLLGYKRCNLGHLTEEILGLHLAKNHSAENWSRRPLPDSWLNYAALDVEYLVELWDELYKEALDRGRSEWIDQECEFERCKPSPAPKKDPWRSISHIHTLKTRRDMEIARQLWISRDALAAEKDIAPGRLLPDRLIITLAKAKPTTAADLQTLKGTGRLRYRNRWLHTVKNGLHTPANRLPPLLLHSDQPIPHQSQWKRLNPDAAHKLSQCRTVTERIAEELGIEPQDLIAGEALRTLSWTLTEENSPESITASLVASQARPWQIAHVAGALAEKLAVPVE</sequence>
<dbReference type="GO" id="GO:0003676">
    <property type="term" value="F:nucleic acid binding"/>
    <property type="evidence" value="ECO:0007669"/>
    <property type="project" value="InterPro"/>
</dbReference>
<dbReference type="InterPro" id="IPR002121">
    <property type="entry name" value="HRDC_dom"/>
</dbReference>
<dbReference type="Proteomes" id="UP000248606">
    <property type="component" value="Unassembled WGS sequence"/>
</dbReference>
<dbReference type="Gene3D" id="3.30.420.10">
    <property type="entry name" value="Ribonuclease H-like superfamily/Ribonuclease H"/>
    <property type="match status" value="1"/>
</dbReference>
<dbReference type="InterPro" id="IPR010997">
    <property type="entry name" value="HRDC-like_sf"/>
</dbReference>
<dbReference type="Pfam" id="PF18305">
    <property type="entry name" value="DNA_pol_A_exoN"/>
    <property type="match status" value="1"/>
</dbReference>
<evidence type="ECO:0000313" key="4">
    <source>
        <dbReference type="Proteomes" id="UP000248606"/>
    </source>
</evidence>
<dbReference type="RefSeq" id="WP_290595323.1">
    <property type="nucleotide sequence ID" value="NZ_CAKZIO010000003.1"/>
</dbReference>
<dbReference type="InterPro" id="IPR036397">
    <property type="entry name" value="RNaseH_sf"/>
</dbReference>
<dbReference type="CDD" id="cd06142">
    <property type="entry name" value="RNaseD_exo"/>
    <property type="match status" value="1"/>
</dbReference>
<dbReference type="SUPFAM" id="SSF53098">
    <property type="entry name" value="Ribonuclease H-like"/>
    <property type="match status" value="1"/>
</dbReference>
<accession>A0A2W5K522</accession>
<dbReference type="InterPro" id="IPR002562">
    <property type="entry name" value="3'-5'_exonuclease_dom"/>
</dbReference>
<dbReference type="EMBL" id="QFOZ01000001">
    <property type="protein sequence ID" value="PZP89886.1"/>
    <property type="molecule type" value="Genomic_DNA"/>
</dbReference>
<dbReference type="AlphaFoldDB" id="A0A2W5K522"/>
<comment type="caution">
    <text evidence="3">The sequence shown here is derived from an EMBL/GenBank/DDBJ whole genome shotgun (WGS) entry which is preliminary data.</text>
</comment>
<protein>
    <submittedName>
        <fullName evidence="3">Ribonuclease D</fullName>
    </submittedName>
</protein>
<dbReference type="Pfam" id="PF01612">
    <property type="entry name" value="DNA_pol_A_exo1"/>
    <property type="match status" value="1"/>
</dbReference>
<dbReference type="PROSITE" id="PS50967">
    <property type="entry name" value="HRDC"/>
    <property type="match status" value="1"/>
</dbReference>
<dbReference type="Gene3D" id="1.10.150.80">
    <property type="entry name" value="HRDC domain"/>
    <property type="match status" value="2"/>
</dbReference>
<name>A0A2W5K522_9ACTN</name>
<dbReference type="GO" id="GO:0000166">
    <property type="term" value="F:nucleotide binding"/>
    <property type="evidence" value="ECO:0007669"/>
    <property type="project" value="InterPro"/>
</dbReference>
<evidence type="ECO:0000313" key="3">
    <source>
        <dbReference type="EMBL" id="PZP89886.1"/>
    </source>
</evidence>
<dbReference type="GO" id="GO:0008408">
    <property type="term" value="F:3'-5' exonuclease activity"/>
    <property type="evidence" value="ECO:0007669"/>
    <property type="project" value="InterPro"/>
</dbReference>